<evidence type="ECO:0000313" key="3">
    <source>
        <dbReference type="Proteomes" id="UP000234275"/>
    </source>
</evidence>
<dbReference type="OrthoDB" id="2145250at2759"/>
<comment type="caution">
    <text evidence="2">The sequence shown here is derived from an EMBL/GenBank/DDBJ whole genome shotgun (WGS) entry which is preliminary data.</text>
</comment>
<dbReference type="VEuPathDB" id="FungiDB:P170DRAFT_95245"/>
<accession>A0A2I2GGJ1</accession>
<dbReference type="EMBL" id="MSFO01000002">
    <property type="protein sequence ID" value="PLB51999.1"/>
    <property type="molecule type" value="Genomic_DNA"/>
</dbReference>
<name>A0A2I2GGJ1_9EURO</name>
<feature type="transmembrane region" description="Helical" evidence="1">
    <location>
        <begin position="89"/>
        <end position="112"/>
    </location>
</feature>
<sequence length="125" mass="13805">MLKSTSSRCLLHPTSVIHLCLTAAYISTDRTTLLLMRCFGAQATTCGLLLGIANMTRQSFTVFGLSMVPYLAFNAWFGLGHGKGVFTQWLWLDFVGNVTFGLGSLYCARLLGQNEDEGCKTRRNE</sequence>
<dbReference type="GeneID" id="36563157"/>
<keyword evidence="3" id="KW-1185">Reference proteome</keyword>
<evidence type="ECO:0000313" key="2">
    <source>
        <dbReference type="EMBL" id="PLB51999.1"/>
    </source>
</evidence>
<evidence type="ECO:0000256" key="1">
    <source>
        <dbReference type="SAM" id="Phobius"/>
    </source>
</evidence>
<reference evidence="2 3" key="1">
    <citation type="submission" date="2016-12" db="EMBL/GenBank/DDBJ databases">
        <title>The genomes of Aspergillus section Nigri reveals drivers in fungal speciation.</title>
        <authorList>
            <consortium name="DOE Joint Genome Institute"/>
            <person name="Vesth T.C."/>
            <person name="Nybo J."/>
            <person name="Theobald S."/>
            <person name="Brandl J."/>
            <person name="Frisvad J.C."/>
            <person name="Nielsen K.F."/>
            <person name="Lyhne E.K."/>
            <person name="Kogle M.E."/>
            <person name="Kuo A."/>
            <person name="Riley R."/>
            <person name="Clum A."/>
            <person name="Nolan M."/>
            <person name="Lipzen A."/>
            <person name="Salamov A."/>
            <person name="Henrissat B."/>
            <person name="Wiebenga A."/>
            <person name="De Vries R.P."/>
            <person name="Grigoriev I.V."/>
            <person name="Mortensen U.H."/>
            <person name="Andersen M.R."/>
            <person name="Baker S.E."/>
        </authorList>
    </citation>
    <scope>NUCLEOTIDE SEQUENCE [LARGE SCALE GENOMIC DNA]</scope>
    <source>
        <strain evidence="2 3">IBT 23096</strain>
    </source>
</reference>
<organism evidence="2 3">
    <name type="scientific">Aspergillus steynii IBT 23096</name>
    <dbReference type="NCBI Taxonomy" id="1392250"/>
    <lineage>
        <taxon>Eukaryota</taxon>
        <taxon>Fungi</taxon>
        <taxon>Dikarya</taxon>
        <taxon>Ascomycota</taxon>
        <taxon>Pezizomycotina</taxon>
        <taxon>Eurotiomycetes</taxon>
        <taxon>Eurotiomycetidae</taxon>
        <taxon>Eurotiales</taxon>
        <taxon>Aspergillaceae</taxon>
        <taxon>Aspergillus</taxon>
        <taxon>Aspergillus subgen. Circumdati</taxon>
    </lineage>
</organism>
<keyword evidence="1" id="KW-1133">Transmembrane helix</keyword>
<keyword evidence="1" id="KW-0812">Transmembrane</keyword>
<dbReference type="Proteomes" id="UP000234275">
    <property type="component" value="Unassembled WGS sequence"/>
</dbReference>
<proteinExistence type="predicted"/>
<gene>
    <name evidence="2" type="ORF">P170DRAFT_95245</name>
</gene>
<dbReference type="RefSeq" id="XP_024707301.1">
    <property type="nucleotide sequence ID" value="XM_024855450.1"/>
</dbReference>
<protein>
    <submittedName>
        <fullName evidence="2">Uncharacterized protein</fullName>
    </submittedName>
</protein>
<feature type="transmembrane region" description="Helical" evidence="1">
    <location>
        <begin position="60"/>
        <end position="77"/>
    </location>
</feature>
<keyword evidence="1" id="KW-0472">Membrane</keyword>
<dbReference type="AlphaFoldDB" id="A0A2I2GGJ1"/>